<dbReference type="Pfam" id="PF15880">
    <property type="entry name" value="NDUFV3"/>
    <property type="match status" value="1"/>
</dbReference>
<organism evidence="2 3">
    <name type="scientific">Loxostege sticticalis</name>
    <name type="common">Beet webworm moth</name>
    <dbReference type="NCBI Taxonomy" id="481309"/>
    <lineage>
        <taxon>Eukaryota</taxon>
        <taxon>Metazoa</taxon>
        <taxon>Ecdysozoa</taxon>
        <taxon>Arthropoda</taxon>
        <taxon>Hexapoda</taxon>
        <taxon>Insecta</taxon>
        <taxon>Pterygota</taxon>
        <taxon>Neoptera</taxon>
        <taxon>Endopterygota</taxon>
        <taxon>Lepidoptera</taxon>
        <taxon>Glossata</taxon>
        <taxon>Ditrysia</taxon>
        <taxon>Pyraloidea</taxon>
        <taxon>Crambidae</taxon>
        <taxon>Pyraustinae</taxon>
        <taxon>Loxostege</taxon>
    </lineage>
</organism>
<sequence>MSSLCRLGVKPMSLSGVYRQRSILTSLTKIIPHQQLIICYSSKSSDCGKCGGKSDKPDKSCPKSSGSGSDKKGKGDDVPCEPCSPCGPCYPCTPCEPCYPCTPCSPCSPCPPCSPCSPCPPCPPCQPCTPCRPCQPCSSDDAPKKPPPDDNNPSAPSMYDLRKYGHSLPKSDVRLYFEALPPIPTGIFRNTDCEILGLGAGKCCMYKNPEYFCYHHMSYYDMHLAMRCYRKPSPKTGRKP</sequence>
<evidence type="ECO:0000256" key="1">
    <source>
        <dbReference type="SAM" id="MobiDB-lite"/>
    </source>
</evidence>
<evidence type="ECO:0008006" key="4">
    <source>
        <dbReference type="Google" id="ProtNLM"/>
    </source>
</evidence>
<protein>
    <recommendedName>
        <fullName evidence="4">NADH dehydrogenase [ubiquinone] flavoprotein 3, mitochondrial</fullName>
    </recommendedName>
</protein>
<dbReference type="InterPro" id="IPR026193">
    <property type="entry name" value="NDUFV3"/>
</dbReference>
<dbReference type="EMBL" id="JBEUOH010000002">
    <property type="protein sequence ID" value="KAL0901628.1"/>
    <property type="molecule type" value="Genomic_DNA"/>
</dbReference>
<accession>A0ABR3IKT0</accession>
<evidence type="ECO:0000313" key="2">
    <source>
        <dbReference type="EMBL" id="KAL0901628.1"/>
    </source>
</evidence>
<evidence type="ECO:0000313" key="3">
    <source>
        <dbReference type="Proteomes" id="UP001549920"/>
    </source>
</evidence>
<comment type="caution">
    <text evidence="2">The sequence shown here is derived from an EMBL/GenBank/DDBJ whole genome shotgun (WGS) entry which is preliminary data.</text>
</comment>
<name>A0ABR3IKT0_LOXSC</name>
<dbReference type="Proteomes" id="UP001549920">
    <property type="component" value="Unassembled WGS sequence"/>
</dbReference>
<proteinExistence type="predicted"/>
<gene>
    <name evidence="2" type="ORF">ABMA27_006839</name>
</gene>
<keyword evidence="3" id="KW-1185">Reference proteome</keyword>
<feature type="region of interest" description="Disordered" evidence="1">
    <location>
        <begin position="45"/>
        <end position="77"/>
    </location>
</feature>
<feature type="compositionally biased region" description="Basic and acidic residues" evidence="1">
    <location>
        <begin position="52"/>
        <end position="61"/>
    </location>
</feature>
<reference evidence="2 3" key="1">
    <citation type="submission" date="2024-06" db="EMBL/GenBank/DDBJ databases">
        <title>A chromosome-level genome assembly of beet webworm, Loxostege sticticalis.</title>
        <authorList>
            <person name="Zhang Y."/>
        </authorList>
    </citation>
    <scope>NUCLEOTIDE SEQUENCE [LARGE SCALE GENOMIC DNA]</scope>
    <source>
        <strain evidence="2">AQ026</strain>
        <tissue evidence="2">Whole body</tissue>
    </source>
</reference>